<protein>
    <submittedName>
        <fullName evidence="1">Predicted protein</fullName>
    </submittedName>
</protein>
<sequence length="169" mass="19853">MDNKELFERDNEEHPCKDGELHVVLGGYDCYLKRNAFLCWTGYVQLPKHHPMFNKCYENIQCHVHGGLTYGKDGRFGFDCGHIGDYLPVFDVENFAHVIERDQKKVVYRDYNFVVDNLRVLTEFFESHETVSDIDLRVSQQNGSSESQVKSMYDSYMSARRMFDQSKQK</sequence>
<dbReference type="GeneID" id="8852260"/>
<gene>
    <name evidence="1" type="ORF">NAEGRDRAFT_80322</name>
</gene>
<dbReference type="EMBL" id="GG738878">
    <property type="protein sequence ID" value="EFC42709.1"/>
    <property type="molecule type" value="Genomic_DNA"/>
</dbReference>
<name>D2VKK8_NAEGR</name>
<keyword evidence="2" id="KW-1185">Reference proteome</keyword>
<reference evidence="1 2" key="1">
    <citation type="journal article" date="2010" name="Cell">
        <title>The genome of Naegleria gruberi illuminates early eukaryotic versatility.</title>
        <authorList>
            <person name="Fritz-Laylin L.K."/>
            <person name="Prochnik S.E."/>
            <person name="Ginger M.L."/>
            <person name="Dacks J.B."/>
            <person name="Carpenter M.L."/>
            <person name="Field M.C."/>
            <person name="Kuo A."/>
            <person name="Paredez A."/>
            <person name="Chapman J."/>
            <person name="Pham J."/>
            <person name="Shu S."/>
            <person name="Neupane R."/>
            <person name="Cipriano M."/>
            <person name="Mancuso J."/>
            <person name="Tu H."/>
            <person name="Salamov A."/>
            <person name="Lindquist E."/>
            <person name="Shapiro H."/>
            <person name="Lucas S."/>
            <person name="Grigoriev I.V."/>
            <person name="Cande W.Z."/>
            <person name="Fulton C."/>
            <person name="Rokhsar D.S."/>
            <person name="Dawson S.C."/>
        </authorList>
    </citation>
    <scope>NUCLEOTIDE SEQUENCE [LARGE SCALE GENOMIC DNA]</scope>
    <source>
        <strain evidence="1 2">NEG-M</strain>
    </source>
</reference>
<evidence type="ECO:0000313" key="2">
    <source>
        <dbReference type="Proteomes" id="UP000006671"/>
    </source>
</evidence>
<accession>D2VKK8</accession>
<evidence type="ECO:0000313" key="1">
    <source>
        <dbReference type="EMBL" id="EFC42709.1"/>
    </source>
</evidence>
<dbReference type="AlphaFoldDB" id="D2VKK8"/>
<dbReference type="RefSeq" id="XP_002675453.1">
    <property type="nucleotide sequence ID" value="XM_002675407.1"/>
</dbReference>
<dbReference type="VEuPathDB" id="AmoebaDB:NAEGRDRAFT_80322"/>
<dbReference type="Proteomes" id="UP000006671">
    <property type="component" value="Unassembled WGS sequence"/>
</dbReference>
<organism evidence="2">
    <name type="scientific">Naegleria gruberi</name>
    <name type="common">Amoeba</name>
    <dbReference type="NCBI Taxonomy" id="5762"/>
    <lineage>
        <taxon>Eukaryota</taxon>
        <taxon>Discoba</taxon>
        <taxon>Heterolobosea</taxon>
        <taxon>Tetramitia</taxon>
        <taxon>Eutetramitia</taxon>
        <taxon>Vahlkampfiidae</taxon>
        <taxon>Naegleria</taxon>
    </lineage>
</organism>
<proteinExistence type="predicted"/>
<dbReference type="KEGG" id="ngr:NAEGRDRAFT_80322"/>
<dbReference type="InParanoid" id="D2VKK8"/>